<evidence type="ECO:0000313" key="15">
    <source>
        <dbReference type="Proteomes" id="UP000477849"/>
    </source>
</evidence>
<dbReference type="SUPFAM" id="SSF161098">
    <property type="entry name" value="MetI-like"/>
    <property type="match status" value="1"/>
</dbReference>
<reference evidence="14 15" key="1">
    <citation type="submission" date="2020-02" db="EMBL/GenBank/DDBJ databases">
        <title>Genome sequence of the type strain CCBAU10050 of Rhizobium daejeonense.</title>
        <authorList>
            <person name="Gao J."/>
            <person name="Sun J."/>
        </authorList>
    </citation>
    <scope>NUCLEOTIDE SEQUENCE [LARGE SCALE GENOMIC DNA]</scope>
    <source>
        <strain evidence="14 15">CCBAU10050</strain>
    </source>
</reference>
<gene>
    <name evidence="14" type="ORF">G6N76_19000</name>
</gene>
<keyword evidence="9 12" id="KW-0472">Membrane</keyword>
<comment type="similarity">
    <text evidence="10">Belongs to the binding-protein-dependent transport system permease family. OppBC subfamily.</text>
</comment>
<dbReference type="EMBL" id="JAAKZH010000006">
    <property type="protein sequence ID" value="NGO65764.1"/>
    <property type="molecule type" value="Genomic_DNA"/>
</dbReference>
<dbReference type="CDD" id="cd06261">
    <property type="entry name" value="TM_PBP2"/>
    <property type="match status" value="1"/>
</dbReference>
<keyword evidence="3" id="KW-1003">Cell membrane</keyword>
<comment type="caution">
    <text evidence="14">The sequence shown here is derived from an EMBL/GenBank/DDBJ whole genome shotgun (WGS) entry which is preliminary data.</text>
</comment>
<evidence type="ECO:0000256" key="7">
    <source>
        <dbReference type="ARBA" id="ARBA00022927"/>
    </source>
</evidence>
<dbReference type="Pfam" id="PF12911">
    <property type="entry name" value="OppC_N"/>
    <property type="match status" value="1"/>
</dbReference>
<feature type="transmembrane region" description="Helical" evidence="12">
    <location>
        <begin position="342"/>
        <end position="362"/>
    </location>
</feature>
<evidence type="ECO:0000256" key="4">
    <source>
        <dbReference type="ARBA" id="ARBA00022519"/>
    </source>
</evidence>
<keyword evidence="2 12" id="KW-0813">Transport</keyword>
<feature type="transmembrane region" description="Helical" evidence="12">
    <location>
        <begin position="175"/>
        <end position="200"/>
    </location>
</feature>
<feature type="transmembrane region" description="Helical" evidence="12">
    <location>
        <begin position="32"/>
        <end position="54"/>
    </location>
</feature>
<feature type="transmembrane region" description="Helical" evidence="12">
    <location>
        <begin position="212"/>
        <end position="231"/>
    </location>
</feature>
<evidence type="ECO:0000259" key="13">
    <source>
        <dbReference type="PROSITE" id="PS50928"/>
    </source>
</evidence>
<accession>A0A6M1RVM4</accession>
<name>A0A6M1RVM4_9HYPH</name>
<evidence type="ECO:0000256" key="6">
    <source>
        <dbReference type="ARBA" id="ARBA00022856"/>
    </source>
</evidence>
<comment type="subcellular location">
    <subcellularLocation>
        <location evidence="1">Cell inner membrane</location>
        <topology evidence="1">Multi-pass membrane protein</topology>
    </subcellularLocation>
    <subcellularLocation>
        <location evidence="12">Cell membrane</location>
        <topology evidence="12">Multi-pass membrane protein</topology>
    </subcellularLocation>
</comment>
<keyword evidence="8 12" id="KW-1133">Transmembrane helix</keyword>
<dbReference type="GO" id="GO:0055085">
    <property type="term" value="P:transmembrane transport"/>
    <property type="evidence" value="ECO:0007669"/>
    <property type="project" value="InterPro"/>
</dbReference>
<feature type="transmembrane region" description="Helical" evidence="12">
    <location>
        <begin position="237"/>
        <end position="255"/>
    </location>
</feature>
<evidence type="ECO:0000256" key="1">
    <source>
        <dbReference type="ARBA" id="ARBA00004429"/>
    </source>
</evidence>
<keyword evidence="6" id="KW-0571">Peptide transport</keyword>
<protein>
    <recommendedName>
        <fullName evidence="11">Oligopeptide transport system permease protein OppC</fullName>
    </recommendedName>
</protein>
<proteinExistence type="inferred from homology"/>
<dbReference type="InterPro" id="IPR025966">
    <property type="entry name" value="OppC_N"/>
</dbReference>
<feature type="domain" description="ABC transmembrane type-1" evidence="13">
    <location>
        <begin position="173"/>
        <end position="362"/>
    </location>
</feature>
<organism evidence="14 15">
    <name type="scientific">Rhizobium daejeonense</name>
    <dbReference type="NCBI Taxonomy" id="240521"/>
    <lineage>
        <taxon>Bacteria</taxon>
        <taxon>Pseudomonadati</taxon>
        <taxon>Pseudomonadota</taxon>
        <taxon>Alphaproteobacteria</taxon>
        <taxon>Hyphomicrobiales</taxon>
        <taxon>Rhizobiaceae</taxon>
        <taxon>Rhizobium/Agrobacterium group</taxon>
        <taxon>Rhizobium</taxon>
    </lineage>
</organism>
<dbReference type="GO" id="GO:0005886">
    <property type="term" value="C:plasma membrane"/>
    <property type="evidence" value="ECO:0007669"/>
    <property type="project" value="UniProtKB-SubCell"/>
</dbReference>
<dbReference type="RefSeq" id="WP_163898538.1">
    <property type="nucleotide sequence ID" value="NZ_CP048426.1"/>
</dbReference>
<dbReference type="Gene3D" id="1.10.3720.10">
    <property type="entry name" value="MetI-like"/>
    <property type="match status" value="1"/>
</dbReference>
<feature type="transmembrane region" description="Helical" evidence="12">
    <location>
        <begin position="290"/>
        <end position="317"/>
    </location>
</feature>
<evidence type="ECO:0000313" key="14">
    <source>
        <dbReference type="EMBL" id="NGO65764.1"/>
    </source>
</evidence>
<dbReference type="AlphaFoldDB" id="A0A6M1RVM4"/>
<keyword evidence="5 12" id="KW-0812">Transmembrane</keyword>
<dbReference type="Proteomes" id="UP000477849">
    <property type="component" value="Unassembled WGS sequence"/>
</dbReference>
<evidence type="ECO:0000256" key="5">
    <source>
        <dbReference type="ARBA" id="ARBA00022692"/>
    </source>
</evidence>
<evidence type="ECO:0000256" key="10">
    <source>
        <dbReference type="ARBA" id="ARBA00024202"/>
    </source>
</evidence>
<dbReference type="PROSITE" id="PS50928">
    <property type="entry name" value="ABC_TM1"/>
    <property type="match status" value="1"/>
</dbReference>
<keyword evidence="4" id="KW-0997">Cell inner membrane</keyword>
<evidence type="ECO:0000256" key="11">
    <source>
        <dbReference type="ARBA" id="ARBA00072251"/>
    </source>
</evidence>
<dbReference type="GO" id="GO:0015031">
    <property type="term" value="P:protein transport"/>
    <property type="evidence" value="ECO:0007669"/>
    <property type="project" value="UniProtKB-KW"/>
</dbReference>
<sequence>MNENTALTGESPAVVGRSLWGYARSRFARNRAAMASAVYLLLMAVVCVFGPMLLPNSYEAIYQNYTRVPPSLAPYPTADMIGPAIEEAVARARLTLAGWEEKDGRVEIRLSSKGDIDPRVTRYIDRSDLLEDAQVKTSVSGSMTISAALEKRYFFFGTDSTGRDLLARTLMAGRVSLSIGLLAGLIAVVIGVFYGSAAGFIGGRTDQVMMRIVDVLYSLPFIFFVIMLVVFFGRNFLLMFVAVGAVLWLDMARIVRGQTLSLRRQEFVEAAEALGVSHARILLRHIVPNLLGPVVIYMTLLVPQVIILESFLSYLGFGVQEPMSSWGVLIAQGARSMPSANWLLVFPSAFLITTLFALNFIGDGLRDALDPKDH</sequence>
<evidence type="ECO:0000256" key="8">
    <source>
        <dbReference type="ARBA" id="ARBA00022989"/>
    </source>
</evidence>
<dbReference type="Pfam" id="PF00528">
    <property type="entry name" value="BPD_transp_1"/>
    <property type="match status" value="1"/>
</dbReference>
<dbReference type="InterPro" id="IPR000515">
    <property type="entry name" value="MetI-like"/>
</dbReference>
<keyword evidence="7" id="KW-0653">Protein transport</keyword>
<evidence type="ECO:0000256" key="3">
    <source>
        <dbReference type="ARBA" id="ARBA00022475"/>
    </source>
</evidence>
<dbReference type="InterPro" id="IPR050366">
    <property type="entry name" value="BP-dependent_transpt_permease"/>
</dbReference>
<evidence type="ECO:0000256" key="2">
    <source>
        <dbReference type="ARBA" id="ARBA00022448"/>
    </source>
</evidence>
<keyword evidence="15" id="KW-1185">Reference proteome</keyword>
<dbReference type="PANTHER" id="PTHR43386">
    <property type="entry name" value="OLIGOPEPTIDE TRANSPORT SYSTEM PERMEASE PROTEIN APPC"/>
    <property type="match status" value="1"/>
</dbReference>
<dbReference type="GO" id="GO:0015833">
    <property type="term" value="P:peptide transport"/>
    <property type="evidence" value="ECO:0007669"/>
    <property type="project" value="UniProtKB-KW"/>
</dbReference>
<dbReference type="InterPro" id="IPR035906">
    <property type="entry name" value="MetI-like_sf"/>
</dbReference>
<evidence type="ECO:0000256" key="9">
    <source>
        <dbReference type="ARBA" id="ARBA00023136"/>
    </source>
</evidence>
<evidence type="ECO:0000256" key="12">
    <source>
        <dbReference type="RuleBase" id="RU363032"/>
    </source>
</evidence>
<dbReference type="PANTHER" id="PTHR43386:SF2">
    <property type="entry name" value="OLIGOPEPTIDE TRANSPORT SYSTEM PERMEASE PROTEIN OPPC"/>
    <property type="match status" value="1"/>
</dbReference>